<gene>
    <name evidence="1" type="ORF">PLUA15_40131</name>
</gene>
<dbReference type="EMBL" id="OBKZ01000034">
    <property type="protein sequence ID" value="SOB53675.1"/>
    <property type="molecule type" value="Genomic_DNA"/>
</dbReference>
<evidence type="ECO:0000313" key="2">
    <source>
        <dbReference type="Proteomes" id="UP000219564"/>
    </source>
</evidence>
<dbReference type="RefSeq" id="WP_097192382.1">
    <property type="nucleotide sequence ID" value="NZ_OBKZ01000034.1"/>
</dbReference>
<proteinExistence type="predicted"/>
<sequence length="110" mass="11803">MRSKNQNLPAPTVQNSQNIELKEISIKDNGSHVSVVVSGLPASTKVTANFKVDTPNHEYDRHVSGTTSGTTPLKLRLDSGWYSQLSGKTATVTYTTDQGTSAALSIKIVD</sequence>
<accession>A0AAX2HBG5</accession>
<evidence type="ECO:0008006" key="3">
    <source>
        <dbReference type="Google" id="ProtNLM"/>
    </source>
</evidence>
<protein>
    <recommendedName>
        <fullName evidence="3">Bacterial Ig-like domain-containing protein</fullName>
    </recommendedName>
</protein>
<evidence type="ECO:0000313" key="1">
    <source>
        <dbReference type="EMBL" id="SOB53675.1"/>
    </source>
</evidence>
<dbReference type="Proteomes" id="UP000219564">
    <property type="component" value="Unassembled WGS sequence"/>
</dbReference>
<comment type="caution">
    <text evidence="1">The sequence shown here is derived from an EMBL/GenBank/DDBJ whole genome shotgun (WGS) entry which is preliminary data.</text>
</comment>
<organism evidence="1 2">
    <name type="scientific">Pseudomonas lundensis</name>
    <dbReference type="NCBI Taxonomy" id="86185"/>
    <lineage>
        <taxon>Bacteria</taxon>
        <taxon>Pseudomonadati</taxon>
        <taxon>Pseudomonadota</taxon>
        <taxon>Gammaproteobacteria</taxon>
        <taxon>Pseudomonadales</taxon>
        <taxon>Pseudomonadaceae</taxon>
        <taxon>Pseudomonas</taxon>
    </lineage>
</organism>
<reference evidence="1 2" key="1">
    <citation type="submission" date="2017-08" db="EMBL/GenBank/DDBJ databases">
        <authorList>
            <person name="Chaillou S."/>
        </authorList>
    </citation>
    <scope>NUCLEOTIDE SEQUENCE [LARGE SCALE GENOMIC DNA]</scope>
    <source>
        <strain evidence="1 2">MFPA15A1205</strain>
    </source>
</reference>
<dbReference type="AlphaFoldDB" id="A0AAX2HBG5"/>
<name>A0AAX2HBG5_9PSED</name>